<accession>A0A839F4J1</accession>
<keyword evidence="3" id="KW-1185">Reference proteome</keyword>
<organism evidence="2 3">
    <name type="scientific">Dokdonella fugitiva</name>
    <dbReference type="NCBI Taxonomy" id="328517"/>
    <lineage>
        <taxon>Bacteria</taxon>
        <taxon>Pseudomonadati</taxon>
        <taxon>Pseudomonadota</taxon>
        <taxon>Gammaproteobacteria</taxon>
        <taxon>Lysobacterales</taxon>
        <taxon>Rhodanobacteraceae</taxon>
        <taxon>Dokdonella</taxon>
    </lineage>
</organism>
<keyword evidence="2" id="KW-0808">Transferase</keyword>
<feature type="domain" description="Glycosyltransferase subfamily 4-like N-terminal" evidence="1">
    <location>
        <begin position="15"/>
        <end position="175"/>
    </location>
</feature>
<dbReference type="InterPro" id="IPR028098">
    <property type="entry name" value="Glyco_trans_4-like_N"/>
</dbReference>
<dbReference type="Pfam" id="PF13439">
    <property type="entry name" value="Glyco_transf_4"/>
    <property type="match status" value="1"/>
</dbReference>
<dbReference type="RefSeq" id="WP_182530292.1">
    <property type="nucleotide sequence ID" value="NZ_JACGXL010000002.1"/>
</dbReference>
<proteinExistence type="predicted"/>
<evidence type="ECO:0000313" key="3">
    <source>
        <dbReference type="Proteomes" id="UP000550401"/>
    </source>
</evidence>
<dbReference type="PANTHER" id="PTHR45947">
    <property type="entry name" value="SULFOQUINOVOSYL TRANSFERASE SQD2"/>
    <property type="match status" value="1"/>
</dbReference>
<reference evidence="2 3" key="1">
    <citation type="submission" date="2020-07" db="EMBL/GenBank/DDBJ databases">
        <title>Genomic Encyclopedia of Type Strains, Phase IV (KMG-V): Genome sequencing to study the core and pangenomes of soil and plant-associated prokaryotes.</title>
        <authorList>
            <person name="Whitman W."/>
        </authorList>
    </citation>
    <scope>NUCLEOTIDE SEQUENCE [LARGE SCALE GENOMIC DNA]</scope>
    <source>
        <strain evidence="2 3">RH2WT43</strain>
    </source>
</reference>
<dbReference type="PANTHER" id="PTHR45947:SF3">
    <property type="entry name" value="SULFOQUINOVOSYL TRANSFERASE SQD2"/>
    <property type="match status" value="1"/>
</dbReference>
<dbReference type="InterPro" id="IPR050194">
    <property type="entry name" value="Glycosyltransferase_grp1"/>
</dbReference>
<comment type="caution">
    <text evidence="2">The sequence shown here is derived from an EMBL/GenBank/DDBJ whole genome shotgun (WGS) entry which is preliminary data.</text>
</comment>
<name>A0A839F4J1_9GAMM</name>
<protein>
    <submittedName>
        <fullName evidence="2">Alpha-1,6-mannosyltransferase</fullName>
        <ecNumber evidence="2">2.4.1.-</ecNumber>
    </submittedName>
</protein>
<gene>
    <name evidence="2" type="ORF">FHW12_001418</name>
</gene>
<dbReference type="SUPFAM" id="SSF53756">
    <property type="entry name" value="UDP-Glycosyltransferase/glycogen phosphorylase"/>
    <property type="match status" value="1"/>
</dbReference>
<dbReference type="EC" id="2.4.1.-" evidence="2"/>
<keyword evidence="2" id="KW-0328">Glycosyltransferase</keyword>
<evidence type="ECO:0000259" key="1">
    <source>
        <dbReference type="Pfam" id="PF13439"/>
    </source>
</evidence>
<dbReference type="AlphaFoldDB" id="A0A839F4J1"/>
<dbReference type="GO" id="GO:0016757">
    <property type="term" value="F:glycosyltransferase activity"/>
    <property type="evidence" value="ECO:0007669"/>
    <property type="project" value="UniProtKB-KW"/>
</dbReference>
<dbReference type="Pfam" id="PF13692">
    <property type="entry name" value="Glyco_trans_1_4"/>
    <property type="match status" value="1"/>
</dbReference>
<dbReference type="EMBL" id="JACGXL010000002">
    <property type="protein sequence ID" value="MBA8887204.1"/>
    <property type="molecule type" value="Genomic_DNA"/>
</dbReference>
<sequence>MHVVDLTLFFAPHSGGVKRYLLAKRAFLAAQRDVRHTLVVPGPRTAANAPGLIELASPRIPFGAGYRVPLRLREWTATLRELRPDVIEAADPYHLAWLALRVADRLGVAATAFAHSDLARLLGDRVAPALGRAASAYLRNLYRRFDCVFAPSRLIAERLADLGVERIALQPLGVDGRVFHPCRADPGLRAQLGLDADARVLVFAGRLAAEKNVPLLLDAFARLGAPYHLLLVGGEREQRLAPHATMLPYQQDGTRLARLLASADALVHAGRHETFGLVVIEAMACARPVVALGGGAIDELVDASVGVVAARADAAALADAVRTLYVRDRAAMSALARHRVARDYLWERTLPRQLARYAELVRAPCARDDAVAEAA</sequence>
<evidence type="ECO:0000313" key="2">
    <source>
        <dbReference type="EMBL" id="MBA8887204.1"/>
    </source>
</evidence>
<dbReference type="Proteomes" id="UP000550401">
    <property type="component" value="Unassembled WGS sequence"/>
</dbReference>
<dbReference type="Gene3D" id="3.40.50.2000">
    <property type="entry name" value="Glycogen Phosphorylase B"/>
    <property type="match status" value="2"/>
</dbReference>